<evidence type="ECO:0000256" key="4">
    <source>
        <dbReference type="ARBA" id="ARBA00023242"/>
    </source>
</evidence>
<keyword evidence="4" id="KW-0539">Nucleus</keyword>
<evidence type="ECO:0000256" key="1">
    <source>
        <dbReference type="ARBA" id="ARBA00023015"/>
    </source>
</evidence>
<keyword evidence="1" id="KW-0805">Transcription regulation</keyword>
<dbReference type="KEGG" id="ang:An07g00840"/>
<sequence length="130" mass="14232">MGLLYRSRSGANYVRYPFLSGRFTARCFPSTKPQKTTGAPQQIPQGLLHLQATPGQGLSNCHAETSSSDVDRTQCDEVRPVCGACSFRDEPCSFPPPDEQTYKSSAFSSLNERQYRAVTTAVRPTHTAGV</sequence>
<reference evidence="5" key="1">
    <citation type="submission" date="2025-02" db="EMBL/GenBank/DDBJ databases">
        <authorList>
            <consortium name="NCBI Genome Project"/>
        </authorList>
    </citation>
    <scope>NUCLEOTIDE SEQUENCE</scope>
</reference>
<accession>A0AAJ8BZ75</accession>
<dbReference type="GeneID" id="4981356"/>
<name>A0AAJ8BZ75_ASPNG</name>
<dbReference type="RefSeq" id="XP_059606092.1">
    <property type="nucleotide sequence ID" value="XM_059748187.1"/>
</dbReference>
<keyword evidence="2" id="KW-0238">DNA-binding</keyword>
<dbReference type="VEuPathDB" id="FungiDB:An07g00840"/>
<protein>
    <submittedName>
        <fullName evidence="5">Uncharacterized protein</fullName>
    </submittedName>
</protein>
<evidence type="ECO:0000256" key="3">
    <source>
        <dbReference type="ARBA" id="ARBA00023163"/>
    </source>
</evidence>
<dbReference type="Gene3D" id="4.10.240.10">
    <property type="entry name" value="Zn(2)-C6 fungal-type DNA-binding domain"/>
    <property type="match status" value="1"/>
</dbReference>
<dbReference type="InterPro" id="IPR036864">
    <property type="entry name" value="Zn2-C6_fun-type_DNA-bd_sf"/>
</dbReference>
<evidence type="ECO:0000313" key="5">
    <source>
        <dbReference type="RefSeq" id="XP_059606092.1"/>
    </source>
</evidence>
<dbReference type="GO" id="GO:0003677">
    <property type="term" value="F:DNA binding"/>
    <property type="evidence" value="ECO:0007669"/>
    <property type="project" value="UniProtKB-KW"/>
</dbReference>
<evidence type="ECO:0000256" key="2">
    <source>
        <dbReference type="ARBA" id="ARBA00023125"/>
    </source>
</evidence>
<gene>
    <name evidence="5" type="ORF">An07g00840</name>
</gene>
<dbReference type="AlphaFoldDB" id="A0AAJ8BZ75"/>
<reference evidence="5" key="2">
    <citation type="submission" date="2025-08" db="UniProtKB">
        <authorList>
            <consortium name="RefSeq"/>
        </authorList>
    </citation>
    <scope>IDENTIFICATION</scope>
</reference>
<proteinExistence type="predicted"/>
<organism evidence="5">
    <name type="scientific">Aspergillus niger</name>
    <dbReference type="NCBI Taxonomy" id="5061"/>
    <lineage>
        <taxon>Eukaryota</taxon>
        <taxon>Fungi</taxon>
        <taxon>Dikarya</taxon>
        <taxon>Ascomycota</taxon>
        <taxon>Pezizomycotina</taxon>
        <taxon>Eurotiomycetes</taxon>
        <taxon>Eurotiomycetidae</taxon>
        <taxon>Eurotiales</taxon>
        <taxon>Aspergillaceae</taxon>
        <taxon>Aspergillus</taxon>
        <taxon>Aspergillus subgen. Circumdati</taxon>
    </lineage>
</organism>
<keyword evidence="3" id="KW-0804">Transcription</keyword>